<dbReference type="STRING" id="1618350.UR67_C0005G0008"/>
<dbReference type="AlphaFoldDB" id="A0A0G0BJ52"/>
<proteinExistence type="predicted"/>
<evidence type="ECO:0000313" key="1">
    <source>
        <dbReference type="EMBL" id="KKP69519.1"/>
    </source>
</evidence>
<sequence length="145" mass="17033">MCDEFVKNLSFFYFQQNYLLGIKVPLFFGWKIKNKEDVFGWMTLTSNIFTIDISNAGRGPYCGDTGQDNLCHVENYYSNDLITMNLFSYNGKDEEIFGTIRKNYDENEGRVWISVKYSGIENRKLTDLENQELFNLLDSIQLIRE</sequence>
<dbReference type="Proteomes" id="UP000034581">
    <property type="component" value="Unassembled WGS sequence"/>
</dbReference>
<organism evidence="1 2">
    <name type="scientific">candidate division CPR3 bacterium GW2011_GWF2_35_18</name>
    <dbReference type="NCBI Taxonomy" id="1618350"/>
    <lineage>
        <taxon>Bacteria</taxon>
        <taxon>Bacteria division CPR3</taxon>
    </lineage>
</organism>
<comment type="caution">
    <text evidence="1">The sequence shown here is derived from an EMBL/GenBank/DDBJ whole genome shotgun (WGS) entry which is preliminary data.</text>
</comment>
<protein>
    <submittedName>
        <fullName evidence="1">Uncharacterized protein</fullName>
    </submittedName>
</protein>
<accession>A0A0G0BJ52</accession>
<name>A0A0G0BJ52_UNCC3</name>
<evidence type="ECO:0000313" key="2">
    <source>
        <dbReference type="Proteomes" id="UP000034581"/>
    </source>
</evidence>
<reference evidence="1 2" key="1">
    <citation type="journal article" date="2015" name="Nature">
        <title>rRNA introns, odd ribosomes, and small enigmatic genomes across a large radiation of phyla.</title>
        <authorList>
            <person name="Brown C.T."/>
            <person name="Hug L.A."/>
            <person name="Thomas B.C."/>
            <person name="Sharon I."/>
            <person name="Castelle C.J."/>
            <person name="Singh A."/>
            <person name="Wilkins M.J."/>
            <person name="Williams K.H."/>
            <person name="Banfield J.F."/>
        </authorList>
    </citation>
    <scope>NUCLEOTIDE SEQUENCE [LARGE SCALE GENOMIC DNA]</scope>
</reference>
<dbReference type="EMBL" id="LBQB01000005">
    <property type="protein sequence ID" value="KKP69519.1"/>
    <property type="molecule type" value="Genomic_DNA"/>
</dbReference>
<gene>
    <name evidence="1" type="ORF">UR67_C0005G0008</name>
</gene>